<evidence type="ECO:0000313" key="5">
    <source>
        <dbReference type="EMBL" id="KEZ77191.1"/>
    </source>
</evidence>
<dbReference type="AlphaFoldDB" id="A0A084IKF7"/>
<comment type="caution">
    <text evidence="5">The sequence shown here is derived from an EMBL/GenBank/DDBJ whole genome shotgun (WGS) entry which is preliminary data.</text>
</comment>
<keyword evidence="6" id="KW-1185">Reference proteome</keyword>
<reference evidence="5 6" key="1">
    <citation type="submission" date="2013-03" db="EMBL/GenBank/DDBJ databases">
        <title>Salinisphaera hydrothermalis C41B8 Genome Sequencing.</title>
        <authorList>
            <person name="Li C."/>
            <person name="Lai Q."/>
            <person name="Shao Z."/>
        </authorList>
    </citation>
    <scope>NUCLEOTIDE SEQUENCE [LARGE SCALE GENOMIC DNA]</scope>
    <source>
        <strain evidence="5 6">C41B8</strain>
    </source>
</reference>
<keyword evidence="3" id="KW-0804">Transcription</keyword>
<dbReference type="InterPro" id="IPR036388">
    <property type="entry name" value="WH-like_DNA-bd_sf"/>
</dbReference>
<evidence type="ECO:0000256" key="2">
    <source>
        <dbReference type="ARBA" id="ARBA00023125"/>
    </source>
</evidence>
<dbReference type="InterPro" id="IPR023187">
    <property type="entry name" value="Tscrpt_reg_MarR-type_CS"/>
</dbReference>
<gene>
    <name evidence="5" type="ORF">C41B8_11398</name>
</gene>
<sequence length="146" mass="16512">MSVCLPDSIRMRLPYLLARAHQRQLDVFARHTAAFDIAGREYGLMLLLEAHHHLWQSQIAEALGLDRTTVTYLVDALEKRDWVARRRDPADRRAHVVALTAAGEKALADIKPAVVEAKKELLAPLSEQEQDQLRDLLVRLITTEAS</sequence>
<dbReference type="GO" id="GO:0003700">
    <property type="term" value="F:DNA-binding transcription factor activity"/>
    <property type="evidence" value="ECO:0007669"/>
    <property type="project" value="InterPro"/>
</dbReference>
<dbReference type="SMART" id="SM00347">
    <property type="entry name" value="HTH_MARR"/>
    <property type="match status" value="1"/>
</dbReference>
<name>A0A084IKF7_SALHC</name>
<evidence type="ECO:0000256" key="3">
    <source>
        <dbReference type="ARBA" id="ARBA00023163"/>
    </source>
</evidence>
<proteinExistence type="predicted"/>
<organism evidence="5 6">
    <name type="scientific">Salinisphaera hydrothermalis (strain C41B8)</name>
    <dbReference type="NCBI Taxonomy" id="1304275"/>
    <lineage>
        <taxon>Bacteria</taxon>
        <taxon>Pseudomonadati</taxon>
        <taxon>Pseudomonadota</taxon>
        <taxon>Gammaproteobacteria</taxon>
        <taxon>Salinisphaerales</taxon>
        <taxon>Salinisphaeraceae</taxon>
        <taxon>Salinisphaera</taxon>
    </lineage>
</organism>
<dbReference type="eggNOG" id="COG1846">
    <property type="taxonomic scope" value="Bacteria"/>
</dbReference>
<dbReference type="Gene3D" id="1.10.10.10">
    <property type="entry name" value="Winged helix-like DNA-binding domain superfamily/Winged helix DNA-binding domain"/>
    <property type="match status" value="1"/>
</dbReference>
<dbReference type="InterPro" id="IPR036390">
    <property type="entry name" value="WH_DNA-bd_sf"/>
</dbReference>
<evidence type="ECO:0000313" key="6">
    <source>
        <dbReference type="Proteomes" id="UP000028302"/>
    </source>
</evidence>
<dbReference type="GO" id="GO:0003677">
    <property type="term" value="F:DNA binding"/>
    <property type="evidence" value="ECO:0007669"/>
    <property type="project" value="UniProtKB-KW"/>
</dbReference>
<dbReference type="Pfam" id="PF01047">
    <property type="entry name" value="MarR"/>
    <property type="match status" value="1"/>
</dbReference>
<dbReference type="EMBL" id="APNK01000016">
    <property type="protein sequence ID" value="KEZ77191.1"/>
    <property type="molecule type" value="Genomic_DNA"/>
</dbReference>
<dbReference type="STRING" id="1304275.C41B8_11398"/>
<dbReference type="InterPro" id="IPR000835">
    <property type="entry name" value="HTH_MarR-typ"/>
</dbReference>
<dbReference type="PANTHER" id="PTHR33164:SF95">
    <property type="entry name" value="TRANSCRIPTIONAL REGULATOR"/>
    <property type="match status" value="1"/>
</dbReference>
<evidence type="ECO:0000256" key="1">
    <source>
        <dbReference type="ARBA" id="ARBA00023015"/>
    </source>
</evidence>
<dbReference type="SUPFAM" id="SSF46785">
    <property type="entry name" value="Winged helix' DNA-binding domain"/>
    <property type="match status" value="1"/>
</dbReference>
<dbReference type="OrthoDB" id="8906692at2"/>
<dbReference type="GO" id="GO:0006950">
    <property type="term" value="P:response to stress"/>
    <property type="evidence" value="ECO:0007669"/>
    <property type="project" value="TreeGrafter"/>
</dbReference>
<dbReference type="PROSITE" id="PS50995">
    <property type="entry name" value="HTH_MARR_2"/>
    <property type="match status" value="1"/>
</dbReference>
<dbReference type="RefSeq" id="WP_037338100.1">
    <property type="nucleotide sequence ID" value="NZ_APNK01000016.1"/>
</dbReference>
<accession>A0A084IKF7</accession>
<keyword evidence="1" id="KW-0805">Transcription regulation</keyword>
<dbReference type="Proteomes" id="UP000028302">
    <property type="component" value="Unassembled WGS sequence"/>
</dbReference>
<dbReference type="PANTHER" id="PTHR33164">
    <property type="entry name" value="TRANSCRIPTIONAL REGULATOR, MARR FAMILY"/>
    <property type="match status" value="1"/>
</dbReference>
<dbReference type="PRINTS" id="PR00598">
    <property type="entry name" value="HTHMARR"/>
</dbReference>
<evidence type="ECO:0000259" key="4">
    <source>
        <dbReference type="PROSITE" id="PS50995"/>
    </source>
</evidence>
<protein>
    <submittedName>
        <fullName evidence="5">MarR family transcriptional regulator</fullName>
    </submittedName>
</protein>
<dbReference type="PROSITE" id="PS01117">
    <property type="entry name" value="HTH_MARR_1"/>
    <property type="match status" value="1"/>
</dbReference>
<dbReference type="InterPro" id="IPR039422">
    <property type="entry name" value="MarR/SlyA-like"/>
</dbReference>
<feature type="domain" description="HTH marR-type" evidence="4">
    <location>
        <begin position="10"/>
        <end position="142"/>
    </location>
</feature>
<keyword evidence="2" id="KW-0238">DNA-binding</keyword>